<dbReference type="Pfam" id="PF16074">
    <property type="entry name" value="PilW"/>
    <property type="match status" value="1"/>
</dbReference>
<dbReference type="AlphaFoldDB" id="A0A3E1RHR0"/>
<keyword evidence="1" id="KW-0472">Membrane</keyword>
<protein>
    <recommendedName>
        <fullName evidence="4">Prepilin-type N-terminal cleavage/methylation domain-containing protein</fullName>
    </recommendedName>
</protein>
<keyword evidence="1" id="KW-1133">Transmembrane helix</keyword>
<dbReference type="OrthoDB" id="5296662at2"/>
<sequence length="340" mass="36126">MKCRYSLPTAHGQKRPGAQAGLSLVELMVAITVGLVVISSLVGILASASGSSRSNDRTSEMATNGRYALSSLKDELRHAGYLGYTLAQPGSPAPWTDPQSGCSDAGSTVGGFVTNIGQGIWGADNSNPFSGASNCIPSANYEAGNDVLVIRHLGNAPASTLDKNTVYFQSAYAQGQMFKTTSTPVAPISVGAGLPVDTFRVNTFVYFISPFTTTAAESPLVPALWRLAMQADGTMERELVASGIERMQVQYGIMPNATDVQFYDSIPGTASDTKPANATVNWGNVTSVRIWLLARNSTAESGYVNTQTFAMGNQPYNVKDGFRRQLFSTVVQLRNGVPKL</sequence>
<dbReference type="GO" id="GO:0043683">
    <property type="term" value="P:type IV pilus assembly"/>
    <property type="evidence" value="ECO:0007669"/>
    <property type="project" value="InterPro"/>
</dbReference>
<name>A0A3E1RHR0_9BURK</name>
<reference evidence="2 3" key="1">
    <citation type="submission" date="2018-05" db="EMBL/GenBank/DDBJ databases">
        <title>Rhodoferax soyangensis sp.nov., isolated from an oligotrophic freshwater lake.</title>
        <authorList>
            <person name="Park M."/>
        </authorList>
    </citation>
    <scope>NUCLEOTIDE SEQUENCE [LARGE SCALE GENOMIC DNA]</scope>
    <source>
        <strain evidence="2 3">IMCC26218</strain>
    </source>
</reference>
<dbReference type="Proteomes" id="UP000260665">
    <property type="component" value="Unassembled WGS sequence"/>
</dbReference>
<dbReference type="PROSITE" id="PS00409">
    <property type="entry name" value="PROKAR_NTER_METHYL"/>
    <property type="match status" value="1"/>
</dbReference>
<keyword evidence="3" id="KW-1185">Reference proteome</keyword>
<evidence type="ECO:0000313" key="2">
    <source>
        <dbReference type="EMBL" id="RFO98874.1"/>
    </source>
</evidence>
<gene>
    <name evidence="2" type="ORF">DIC66_03110</name>
</gene>
<evidence type="ECO:0000313" key="3">
    <source>
        <dbReference type="Proteomes" id="UP000260665"/>
    </source>
</evidence>
<dbReference type="EMBL" id="QFZK01000001">
    <property type="protein sequence ID" value="RFO98874.1"/>
    <property type="molecule type" value="Genomic_DNA"/>
</dbReference>
<dbReference type="InterPro" id="IPR032092">
    <property type="entry name" value="PilW"/>
</dbReference>
<evidence type="ECO:0000256" key="1">
    <source>
        <dbReference type="SAM" id="Phobius"/>
    </source>
</evidence>
<accession>A0A3E1RHR0</accession>
<proteinExistence type="predicted"/>
<evidence type="ECO:0008006" key="4">
    <source>
        <dbReference type="Google" id="ProtNLM"/>
    </source>
</evidence>
<keyword evidence="1" id="KW-0812">Transmembrane</keyword>
<organism evidence="2 3">
    <name type="scientific">Rhodoferax lacus</name>
    <dbReference type="NCBI Taxonomy" id="2184758"/>
    <lineage>
        <taxon>Bacteria</taxon>
        <taxon>Pseudomonadati</taxon>
        <taxon>Pseudomonadota</taxon>
        <taxon>Betaproteobacteria</taxon>
        <taxon>Burkholderiales</taxon>
        <taxon>Comamonadaceae</taxon>
        <taxon>Rhodoferax</taxon>
    </lineage>
</organism>
<dbReference type="RefSeq" id="WP_117173883.1">
    <property type="nucleotide sequence ID" value="NZ_QFZK01000001.1"/>
</dbReference>
<comment type="caution">
    <text evidence="2">The sequence shown here is derived from an EMBL/GenBank/DDBJ whole genome shotgun (WGS) entry which is preliminary data.</text>
</comment>
<feature type="transmembrane region" description="Helical" evidence="1">
    <location>
        <begin position="21"/>
        <end position="46"/>
    </location>
</feature>
<dbReference type="InterPro" id="IPR012902">
    <property type="entry name" value="N_methyl_site"/>
</dbReference>